<evidence type="ECO:0000313" key="4">
    <source>
        <dbReference type="EMBL" id="QGH33994.1"/>
    </source>
</evidence>
<evidence type="ECO:0000259" key="3">
    <source>
        <dbReference type="Pfam" id="PF12010"/>
    </source>
</evidence>
<evidence type="ECO:0000256" key="2">
    <source>
        <dbReference type="SAM" id="SignalP"/>
    </source>
</evidence>
<feature type="chain" id="PRO_5039582945" evidence="2">
    <location>
        <begin position="23"/>
        <end position="515"/>
    </location>
</feature>
<feature type="domain" description="DUF3502" evidence="3">
    <location>
        <begin position="442"/>
        <end position="510"/>
    </location>
</feature>
<keyword evidence="5" id="KW-1185">Reference proteome</keyword>
<reference evidence="4 5" key="1">
    <citation type="submission" date="2019-11" db="EMBL/GenBank/DDBJ databases">
        <title>Gracilibacillus salitolerans sp. nov., a moderate halophile isolated from a saline soil in northwest China.</title>
        <authorList>
            <person name="Gan L."/>
        </authorList>
    </citation>
    <scope>NUCLEOTIDE SEQUENCE [LARGE SCALE GENOMIC DNA]</scope>
    <source>
        <strain evidence="4 5">SCU50</strain>
    </source>
</reference>
<dbReference type="PROSITE" id="PS51257">
    <property type="entry name" value="PROKAR_LIPOPROTEIN"/>
    <property type="match status" value="1"/>
</dbReference>
<keyword evidence="2" id="KW-0732">Signal</keyword>
<evidence type="ECO:0000313" key="5">
    <source>
        <dbReference type="Proteomes" id="UP000339690"/>
    </source>
</evidence>
<proteinExistence type="predicted"/>
<dbReference type="SUPFAM" id="SSF53850">
    <property type="entry name" value="Periplasmic binding protein-like II"/>
    <property type="match status" value="1"/>
</dbReference>
<dbReference type="RefSeq" id="WP_100361150.1">
    <property type="nucleotide sequence ID" value="NZ_CP045915.1"/>
</dbReference>
<feature type="region of interest" description="Disordered" evidence="1">
    <location>
        <begin position="30"/>
        <end position="50"/>
    </location>
</feature>
<evidence type="ECO:0000256" key="1">
    <source>
        <dbReference type="SAM" id="MobiDB-lite"/>
    </source>
</evidence>
<organism evidence="4 5">
    <name type="scientific">Gracilibacillus salitolerans</name>
    <dbReference type="NCBI Taxonomy" id="2663022"/>
    <lineage>
        <taxon>Bacteria</taxon>
        <taxon>Bacillati</taxon>
        <taxon>Bacillota</taxon>
        <taxon>Bacilli</taxon>
        <taxon>Bacillales</taxon>
        <taxon>Bacillaceae</taxon>
        <taxon>Gracilibacillus</taxon>
    </lineage>
</organism>
<dbReference type="KEGG" id="grc:GI584_08140"/>
<dbReference type="Proteomes" id="UP000339690">
    <property type="component" value="Chromosome"/>
</dbReference>
<sequence length="515" mass="59469">MLKKNWFLSILLLLFISLFIVACSNDDANTNDTEEQSSDNNENAENSDENEEVTLQWLVPSIDQPDQDKVWAEFNEKLQEYLPNTTVEFENVTIPEYGERWQLVASAQEPIDIAWSFWSTPLVQEVEKGAYMDLTELMSEYAPDLVNELDATLLDFGKVDEKQYAIPNWQPMTDMRVTMRTAKEDFEELWSKEESEQVFYSRDERPLNQEAYDALSDYFQRIQDARGSVEVNPYTIEQMQQGQLISNPFAIRIQDDNYEVVNKVELPEMKLFFDNMNNWYEKGFIREDIVANPDGGSEEAIHFHAYFPGDELAEPEKEFVPLGENYYISQLTHSSNTVIPSSSDNPERAMQLIELMHTEKGKDLFNFLLWGNEGEHYEKINDNRIETIDYPGSFPANPGSEAPYGLTHYFTGNTLNAWETQANPEGHWDTLGEIHDNAWKSPLIGFKPDLEPVRTQVAQIETIYTEYWETLSTGSASNYEELYEQMLERMNGSGAQEIIDELQSQVDAFVEENGL</sequence>
<gene>
    <name evidence="4" type="ORF">GI584_08140</name>
</gene>
<accession>A0A5Q2TGN9</accession>
<dbReference type="AlphaFoldDB" id="A0A5Q2TGN9"/>
<dbReference type="Pfam" id="PF12010">
    <property type="entry name" value="DUF3502"/>
    <property type="match status" value="1"/>
</dbReference>
<dbReference type="InterPro" id="IPR022627">
    <property type="entry name" value="DUF3502"/>
</dbReference>
<dbReference type="EMBL" id="CP045915">
    <property type="protein sequence ID" value="QGH33994.1"/>
    <property type="molecule type" value="Genomic_DNA"/>
</dbReference>
<name>A0A5Q2TGN9_9BACI</name>
<dbReference type="Gene3D" id="3.40.190.10">
    <property type="entry name" value="Periplasmic binding protein-like II"/>
    <property type="match status" value="2"/>
</dbReference>
<protein>
    <submittedName>
        <fullName evidence="4">Extracellular solute-binding protein</fullName>
    </submittedName>
</protein>
<feature type="signal peptide" evidence="2">
    <location>
        <begin position="1"/>
        <end position="22"/>
    </location>
</feature>